<reference evidence="1" key="1">
    <citation type="submission" date="2023-10" db="EMBL/GenBank/DDBJ databases">
        <title>Genome assembly of Pristionchus species.</title>
        <authorList>
            <person name="Yoshida K."/>
            <person name="Sommer R.J."/>
        </authorList>
    </citation>
    <scope>NUCLEOTIDE SEQUENCE</scope>
    <source>
        <strain evidence="1">RS0144</strain>
    </source>
</reference>
<protein>
    <submittedName>
        <fullName evidence="1">Uncharacterized protein</fullName>
    </submittedName>
</protein>
<sequence>SIPHLQAAHTPWLRHQSTIIRLRVLCFTISFLRTKSPRQPSRSSPPSCTTDEPSLFSFSTLTTIYSSVRTLFFS</sequence>
<dbReference type="AlphaFoldDB" id="A0AAV5SA95"/>
<evidence type="ECO:0000313" key="1">
    <source>
        <dbReference type="EMBL" id="GMS78029.1"/>
    </source>
</evidence>
<keyword evidence="2" id="KW-1185">Reference proteome</keyword>
<accession>A0AAV5SA95</accession>
<comment type="caution">
    <text evidence="1">The sequence shown here is derived from an EMBL/GenBank/DDBJ whole genome shotgun (WGS) entry which is preliminary data.</text>
</comment>
<dbReference type="Proteomes" id="UP001432027">
    <property type="component" value="Unassembled WGS sequence"/>
</dbReference>
<gene>
    <name evidence="1" type="ORF">PENTCL1PPCAC_204</name>
</gene>
<name>A0AAV5SA95_9BILA</name>
<feature type="non-terminal residue" evidence="1">
    <location>
        <position position="1"/>
    </location>
</feature>
<evidence type="ECO:0000313" key="2">
    <source>
        <dbReference type="Proteomes" id="UP001432027"/>
    </source>
</evidence>
<dbReference type="EMBL" id="BTSX01000001">
    <property type="protein sequence ID" value="GMS78029.1"/>
    <property type="molecule type" value="Genomic_DNA"/>
</dbReference>
<organism evidence="1 2">
    <name type="scientific">Pristionchus entomophagus</name>
    <dbReference type="NCBI Taxonomy" id="358040"/>
    <lineage>
        <taxon>Eukaryota</taxon>
        <taxon>Metazoa</taxon>
        <taxon>Ecdysozoa</taxon>
        <taxon>Nematoda</taxon>
        <taxon>Chromadorea</taxon>
        <taxon>Rhabditida</taxon>
        <taxon>Rhabditina</taxon>
        <taxon>Diplogasteromorpha</taxon>
        <taxon>Diplogasteroidea</taxon>
        <taxon>Neodiplogasteridae</taxon>
        <taxon>Pristionchus</taxon>
    </lineage>
</organism>
<proteinExistence type="predicted"/>